<proteinExistence type="predicted"/>
<name>A0A5J9U0S6_9POAL</name>
<dbReference type="OrthoDB" id="515416at2759"/>
<feature type="compositionally biased region" description="Low complexity" evidence="1">
    <location>
        <begin position="364"/>
        <end position="375"/>
    </location>
</feature>
<comment type="caution">
    <text evidence="3">The sequence shown here is derived from an EMBL/GenBank/DDBJ whole genome shotgun (WGS) entry which is preliminary data.</text>
</comment>
<gene>
    <name evidence="3" type="ORF">EJB05_33299</name>
</gene>
<evidence type="ECO:0000313" key="4">
    <source>
        <dbReference type="Proteomes" id="UP000324897"/>
    </source>
</evidence>
<feature type="compositionally biased region" description="Pro residues" evidence="1">
    <location>
        <begin position="286"/>
        <end position="296"/>
    </location>
</feature>
<dbReference type="Pfam" id="PF07223">
    <property type="entry name" value="DUF1421"/>
    <property type="match status" value="1"/>
</dbReference>
<evidence type="ECO:0000313" key="3">
    <source>
        <dbReference type="EMBL" id="TVU17279.1"/>
    </source>
</evidence>
<protein>
    <recommendedName>
        <fullName evidence="2">DUF1421 domain-containing protein</fullName>
    </recommendedName>
</protein>
<evidence type="ECO:0000259" key="2">
    <source>
        <dbReference type="Pfam" id="PF07223"/>
    </source>
</evidence>
<dbReference type="Gramene" id="TVU17279">
    <property type="protein sequence ID" value="TVU17279"/>
    <property type="gene ID" value="EJB05_33299"/>
</dbReference>
<reference evidence="3 4" key="1">
    <citation type="journal article" date="2019" name="Sci. Rep.">
        <title>A high-quality genome of Eragrostis curvula grass provides insights into Poaceae evolution and supports new strategies to enhance forage quality.</title>
        <authorList>
            <person name="Carballo J."/>
            <person name="Santos B.A.C.M."/>
            <person name="Zappacosta D."/>
            <person name="Garbus I."/>
            <person name="Selva J.P."/>
            <person name="Gallo C.A."/>
            <person name="Diaz A."/>
            <person name="Albertini E."/>
            <person name="Caccamo M."/>
            <person name="Echenique V."/>
        </authorList>
    </citation>
    <scope>NUCLEOTIDE SEQUENCE [LARGE SCALE GENOMIC DNA]</scope>
    <source>
        <strain evidence="4">cv. Victoria</strain>
        <tissue evidence="3">Leaf</tissue>
    </source>
</reference>
<feature type="compositionally biased region" description="Polar residues" evidence="1">
    <location>
        <begin position="243"/>
        <end position="254"/>
    </location>
</feature>
<feature type="domain" description="DUF1421" evidence="2">
    <location>
        <begin position="533"/>
        <end position="576"/>
    </location>
</feature>
<sequence length="588" mass="61525">MNASQFMDKQIQGLAASGSGSIAGAAVSSPPPSVGGGLADLMSPDPQEEAESRHAHRPHHGGANGIGGVSDEVLPSYDFQPIRPSVAASSAVPAAGSPPAAGALGSLDSKAASPGLKSGVLESHVLKTVSHEEDRSNFGAVTIVDIDRTMKKYADNLLHALEGVSSRLSQLEERTYNFESSVGDLKLTIGNYNGGTDGKLRQFENTLREVQAGVQILRDKQEIVETQIQLANFKVPKAEDAQSENTVAGQADSRQQPIPPQPTIQPQGQAPPPAQPAATMLALPAPTAPPPPPVQNLPPAQFPGHLSHPQVPSVPHVQSAPSVPTIPQESYYSPSAKPSESTHQQYQTPPAPQPQAPQPPPPQHYQTPPQYAQYSQPPPPASVNPSAAQPPSVPQQPEEPSPYGPPPQSYPPNVRPPPPYMPPPSGPVAPFYGPNPGMYEPPAVRPNTGPPPPYNTGYKPQGGAGFSEAYGYSGSPSHRGNAGMRPPSPFTTPAGASSGRGGNYGRLPTAQVLPQAAPVSSGPSASSGSKVAIDDVVEKVATMGFSREQVRATVRKLTENGQNVDLNVVLDKLMNDTDAQPPRGWYGR</sequence>
<dbReference type="Proteomes" id="UP000324897">
    <property type="component" value="Chromosome 7"/>
</dbReference>
<dbReference type="PANTHER" id="PTHR31805">
    <property type="entry name" value="RECEPTOR-LIKE KINASE, PUTATIVE (DUF1421)-RELATED"/>
    <property type="match status" value="1"/>
</dbReference>
<dbReference type="PANTHER" id="PTHR31805:SF14">
    <property type="entry name" value="RECEPTOR-LIKE KINASE, PUTATIVE (DUF1421)-RELATED"/>
    <property type="match status" value="1"/>
</dbReference>
<organism evidence="3 4">
    <name type="scientific">Eragrostis curvula</name>
    <name type="common">weeping love grass</name>
    <dbReference type="NCBI Taxonomy" id="38414"/>
    <lineage>
        <taxon>Eukaryota</taxon>
        <taxon>Viridiplantae</taxon>
        <taxon>Streptophyta</taxon>
        <taxon>Embryophyta</taxon>
        <taxon>Tracheophyta</taxon>
        <taxon>Spermatophyta</taxon>
        <taxon>Magnoliopsida</taxon>
        <taxon>Liliopsida</taxon>
        <taxon>Poales</taxon>
        <taxon>Poaceae</taxon>
        <taxon>PACMAD clade</taxon>
        <taxon>Chloridoideae</taxon>
        <taxon>Eragrostideae</taxon>
        <taxon>Eragrostidinae</taxon>
        <taxon>Eragrostis</taxon>
    </lineage>
</organism>
<dbReference type="PRINTS" id="PR01217">
    <property type="entry name" value="PRICHEXTENSN"/>
</dbReference>
<feature type="compositionally biased region" description="Low complexity" evidence="1">
    <location>
        <begin position="516"/>
        <end position="530"/>
    </location>
</feature>
<feature type="region of interest" description="Disordered" evidence="1">
    <location>
        <begin position="237"/>
        <end position="530"/>
    </location>
</feature>
<dbReference type="InterPro" id="IPR010820">
    <property type="entry name" value="DUF1421"/>
</dbReference>
<accession>A0A5J9U0S6</accession>
<feature type="region of interest" description="Disordered" evidence="1">
    <location>
        <begin position="20"/>
        <end position="70"/>
    </location>
</feature>
<feature type="compositionally biased region" description="Low complexity" evidence="1">
    <location>
        <begin position="276"/>
        <end position="285"/>
    </location>
</feature>
<keyword evidence="4" id="KW-1185">Reference proteome</keyword>
<evidence type="ECO:0000256" key="1">
    <source>
        <dbReference type="SAM" id="MobiDB-lite"/>
    </source>
</evidence>
<dbReference type="AlphaFoldDB" id="A0A5J9U0S6"/>
<feature type="compositionally biased region" description="Polar residues" evidence="1">
    <location>
        <begin position="319"/>
        <end position="341"/>
    </location>
</feature>
<dbReference type="EMBL" id="RWGY01000029">
    <property type="protein sequence ID" value="TVU17279.1"/>
    <property type="molecule type" value="Genomic_DNA"/>
</dbReference>
<feature type="compositionally biased region" description="Pro residues" evidence="1">
    <location>
        <begin position="391"/>
        <end position="427"/>
    </location>
</feature>
<feature type="compositionally biased region" description="Pro residues" evidence="1">
    <location>
        <begin position="257"/>
        <end position="275"/>
    </location>
</feature>
<feature type="compositionally biased region" description="Pro residues" evidence="1">
    <location>
        <begin position="349"/>
        <end position="363"/>
    </location>
</feature>